<dbReference type="EMBL" id="JAVDSB010000026">
    <property type="protein sequence ID" value="MDR6555236.1"/>
    <property type="molecule type" value="Genomic_DNA"/>
</dbReference>
<comment type="subcellular location">
    <subcellularLocation>
        <location evidence="1">Cell envelope</location>
    </subcellularLocation>
</comment>
<dbReference type="RefSeq" id="WP_310502616.1">
    <property type="nucleotide sequence ID" value="NZ_JAVDSB010000026.1"/>
</dbReference>
<gene>
    <name evidence="3" type="ORF">J2736_006495</name>
</gene>
<accession>A0ABU1P668</accession>
<protein>
    <recommendedName>
        <fullName evidence="2">Heparinase II/III-like C-terminal domain-containing protein</fullName>
    </recommendedName>
</protein>
<organism evidence="3 4">
    <name type="scientific">Paenibacillus qinlingensis</name>
    <dbReference type="NCBI Taxonomy" id="1837343"/>
    <lineage>
        <taxon>Bacteria</taxon>
        <taxon>Bacillati</taxon>
        <taxon>Bacillota</taxon>
        <taxon>Bacilli</taxon>
        <taxon>Bacillales</taxon>
        <taxon>Paenibacillaceae</taxon>
        <taxon>Paenibacillus</taxon>
    </lineage>
</organism>
<proteinExistence type="predicted"/>
<feature type="domain" description="Heparinase II/III-like C-terminal" evidence="2">
    <location>
        <begin position="415"/>
        <end position="521"/>
    </location>
</feature>
<dbReference type="SUPFAM" id="SSF48230">
    <property type="entry name" value="Chondroitin AC/alginate lyase"/>
    <property type="match status" value="1"/>
</dbReference>
<keyword evidence="4" id="KW-1185">Reference proteome</keyword>
<evidence type="ECO:0000313" key="4">
    <source>
        <dbReference type="Proteomes" id="UP001267290"/>
    </source>
</evidence>
<dbReference type="Gene3D" id="2.70.98.70">
    <property type="match status" value="1"/>
</dbReference>
<dbReference type="InterPro" id="IPR008929">
    <property type="entry name" value="Chondroitin_lyas"/>
</dbReference>
<evidence type="ECO:0000313" key="3">
    <source>
        <dbReference type="EMBL" id="MDR6555236.1"/>
    </source>
</evidence>
<evidence type="ECO:0000256" key="1">
    <source>
        <dbReference type="ARBA" id="ARBA00004196"/>
    </source>
</evidence>
<dbReference type="Gene3D" id="1.50.10.100">
    <property type="entry name" value="Chondroitin AC/alginate lyase"/>
    <property type="match status" value="1"/>
</dbReference>
<dbReference type="InterPro" id="IPR012480">
    <property type="entry name" value="Hepar_II_III_C"/>
</dbReference>
<name>A0ABU1P668_9BACL</name>
<reference evidence="3 4" key="1">
    <citation type="submission" date="2023-07" db="EMBL/GenBank/DDBJ databases">
        <title>Sorghum-associated microbial communities from plants grown in Nebraska, USA.</title>
        <authorList>
            <person name="Schachtman D."/>
        </authorList>
    </citation>
    <scope>NUCLEOTIDE SEQUENCE [LARGE SCALE GENOMIC DNA]</scope>
    <source>
        <strain evidence="3 4">CC258</strain>
    </source>
</reference>
<sequence>MKLTDFITNSDVRTYILGKSMAGRIFPARDDREAWAGVPIDLQQAWVTQAESYLDYEWPSLRATAFMAYFEEGSRKPYDSVETERRNALCTLLIAECIEAKGRFLREIMNVVWLLCEQTTWCAPAHHYLSLKPEEFLSNVEEPLFDLSAGETAALLAWTFHLLKSPLDEISPLIRARIRVELERRIIAPYMARNDFWWMGFGEREVNNWNPWCNANMLTVLLLLDMEPERKAALYDKVLRSLDRYVEVQFDDGGCDEGSTYWARAAGMLLVNLELLYRASDGALSVYDQPLIKKLGQFVYNMNIDGHYYVNFADGSAIASQDYGMIHLYGSRIQDDQLRALGQIGFRTYRVPDRRGKGISFFQEMISLHSFANIQQEAALAPPLKQDVWLPNLQVMAARELEGSSQGLFAAIKGGHNDESHNHNDIGHFVIYVNGKPFLIDIGVEMYTQKTFSPQRYEIWTMQSGYHSVPVINGFEQKEGRTFRAEDVTYENSVDTVRFGVELASAYPAEAGVQSWHRSLTLRRGLNPIIELQESCLFTEPTDQLLLHMMSSQPPQHLKQGQIRLQDQANNQLILFYEHEQWEAVIEHITVTDESLTRVWGDSLYRIQFQLRHAVQQGNWVFQMAEKLK</sequence>
<dbReference type="Proteomes" id="UP001267290">
    <property type="component" value="Unassembled WGS sequence"/>
</dbReference>
<dbReference type="Pfam" id="PF07940">
    <property type="entry name" value="Hepar_II_III_C"/>
    <property type="match status" value="1"/>
</dbReference>
<comment type="caution">
    <text evidence="3">The sequence shown here is derived from an EMBL/GenBank/DDBJ whole genome shotgun (WGS) entry which is preliminary data.</text>
</comment>
<evidence type="ECO:0000259" key="2">
    <source>
        <dbReference type="Pfam" id="PF07940"/>
    </source>
</evidence>